<dbReference type="Gene3D" id="3.30.70.920">
    <property type="match status" value="1"/>
</dbReference>
<evidence type="ECO:0000313" key="2">
    <source>
        <dbReference type="EMBL" id="MCY0966073.1"/>
    </source>
</evidence>
<dbReference type="SUPFAM" id="SSF54909">
    <property type="entry name" value="Dimeric alpha+beta barrel"/>
    <property type="match status" value="1"/>
</dbReference>
<dbReference type="InterPro" id="IPR019887">
    <property type="entry name" value="Tscrpt_reg_AsnC/Lrp_C"/>
</dbReference>
<dbReference type="InterPro" id="IPR011008">
    <property type="entry name" value="Dimeric_a/b-barrel"/>
</dbReference>
<dbReference type="Pfam" id="PF01037">
    <property type="entry name" value="AsnC_trans_reg"/>
    <property type="match status" value="1"/>
</dbReference>
<organism evidence="2 3">
    <name type="scientific">Parathalassolituus penaei</name>
    <dbReference type="NCBI Taxonomy" id="2997323"/>
    <lineage>
        <taxon>Bacteria</taxon>
        <taxon>Pseudomonadati</taxon>
        <taxon>Pseudomonadota</taxon>
        <taxon>Gammaproteobacteria</taxon>
        <taxon>Oceanospirillales</taxon>
        <taxon>Oceanospirillaceae</taxon>
        <taxon>Parathalassolituus</taxon>
    </lineage>
</organism>
<dbReference type="Proteomes" id="UP001150830">
    <property type="component" value="Unassembled WGS sequence"/>
</dbReference>
<reference evidence="2" key="1">
    <citation type="submission" date="2022-11" db="EMBL/GenBank/DDBJ databases">
        <title>Parathalassolutuus dongxingensis gen. nov., sp. nov., a novel member of family Oceanospirillaceae isolated from a coastal shrimp pond in Guangxi, China.</title>
        <authorList>
            <person name="Chen H."/>
        </authorList>
    </citation>
    <scope>NUCLEOTIDE SEQUENCE</scope>
    <source>
        <strain evidence="2">G-43</strain>
    </source>
</reference>
<accession>A0A9X3ENS2</accession>
<proteinExistence type="predicted"/>
<sequence>MTTAIVLIKAASLQVNQVAQQLLEIDGIRQVYSVAGRYDLVALLEAANNEAVAAIVTDRIHKIDGLRDTDTMFAFASHSRKDMEAMFSVGS</sequence>
<dbReference type="EMBL" id="JAPNOA010000029">
    <property type="protein sequence ID" value="MCY0966073.1"/>
    <property type="molecule type" value="Genomic_DNA"/>
</dbReference>
<gene>
    <name evidence="2" type="ORF">OUO13_12820</name>
</gene>
<feature type="domain" description="Transcription regulator AsnC/Lrp ligand binding" evidence="1">
    <location>
        <begin position="6"/>
        <end position="75"/>
    </location>
</feature>
<name>A0A9X3ENS2_9GAMM</name>
<comment type="caution">
    <text evidence="2">The sequence shown here is derived from an EMBL/GenBank/DDBJ whole genome shotgun (WGS) entry which is preliminary data.</text>
</comment>
<evidence type="ECO:0000313" key="3">
    <source>
        <dbReference type="Proteomes" id="UP001150830"/>
    </source>
</evidence>
<keyword evidence="3" id="KW-1185">Reference proteome</keyword>
<dbReference type="RefSeq" id="WP_283174275.1">
    <property type="nucleotide sequence ID" value="NZ_JAPNOA010000029.1"/>
</dbReference>
<evidence type="ECO:0000259" key="1">
    <source>
        <dbReference type="Pfam" id="PF01037"/>
    </source>
</evidence>
<dbReference type="AlphaFoldDB" id="A0A9X3ENS2"/>
<protein>
    <submittedName>
        <fullName evidence="2">Lrp/AsnC ligand binding domain-containing protein</fullName>
    </submittedName>
</protein>